<dbReference type="eggNOG" id="KOG0987">
    <property type="taxonomic scope" value="Eukaryota"/>
</dbReference>
<dbReference type="GO" id="GO:0016787">
    <property type="term" value="F:hydrolase activity"/>
    <property type="evidence" value="ECO:0007669"/>
    <property type="project" value="UniProtKB-KW"/>
</dbReference>
<protein>
    <recommendedName>
        <fullName evidence="1">ATP-dependent DNA helicase</fullName>
        <ecNumber evidence="1">5.6.2.3</ecNumber>
    </recommendedName>
</protein>
<evidence type="ECO:0000256" key="1">
    <source>
        <dbReference type="RuleBase" id="RU363044"/>
    </source>
</evidence>
<dbReference type="EC" id="5.6.2.3" evidence="1"/>
<feature type="domain" description="DNA helicase Pif1-like DEAD-box helicase" evidence="2">
    <location>
        <begin position="75"/>
        <end position="108"/>
    </location>
</feature>
<dbReference type="AlphaFoldDB" id="U9TG99"/>
<keyword evidence="1" id="KW-0234">DNA repair</keyword>
<keyword evidence="1" id="KW-0227">DNA damage</keyword>
<gene>
    <name evidence="3" type="ORF">GLOINDRAFT_33191</name>
</gene>
<dbReference type="GO" id="GO:0000723">
    <property type="term" value="P:telomere maintenance"/>
    <property type="evidence" value="ECO:0007669"/>
    <property type="project" value="InterPro"/>
</dbReference>
<dbReference type="EMBL" id="KI290636">
    <property type="protein sequence ID" value="ESA07189.1"/>
    <property type="molecule type" value="Genomic_DNA"/>
</dbReference>
<organism evidence="3">
    <name type="scientific">Rhizophagus irregularis (strain DAOM 181602 / DAOM 197198 / MUCL 43194)</name>
    <name type="common">Arbuscular mycorrhizal fungus</name>
    <name type="synonym">Glomus intraradices</name>
    <dbReference type="NCBI Taxonomy" id="747089"/>
    <lineage>
        <taxon>Eukaryota</taxon>
        <taxon>Fungi</taxon>
        <taxon>Fungi incertae sedis</taxon>
        <taxon>Mucoromycota</taxon>
        <taxon>Glomeromycotina</taxon>
        <taxon>Glomeromycetes</taxon>
        <taxon>Glomerales</taxon>
        <taxon>Glomeraceae</taxon>
        <taxon>Rhizophagus</taxon>
    </lineage>
</organism>
<dbReference type="GO" id="GO:0006310">
    <property type="term" value="P:DNA recombination"/>
    <property type="evidence" value="ECO:0007669"/>
    <property type="project" value="UniProtKB-KW"/>
</dbReference>
<keyword evidence="1" id="KW-0233">DNA recombination</keyword>
<name>U9TG99_RHIID</name>
<keyword evidence="1" id="KW-0067">ATP-binding</keyword>
<dbReference type="InterPro" id="IPR010285">
    <property type="entry name" value="DNA_helicase_pif1-like_DEAD"/>
</dbReference>
<keyword evidence="1" id="KW-0347">Helicase</keyword>
<dbReference type="HOGENOM" id="CLU_2134879_0_0_1"/>
<accession>U9TG99</accession>
<proteinExistence type="inferred from homology"/>
<dbReference type="GO" id="GO:0006281">
    <property type="term" value="P:DNA repair"/>
    <property type="evidence" value="ECO:0007669"/>
    <property type="project" value="UniProtKB-KW"/>
</dbReference>
<comment type="similarity">
    <text evidence="1">Belongs to the helicase family.</text>
</comment>
<evidence type="ECO:0000259" key="2">
    <source>
        <dbReference type="Pfam" id="PF05970"/>
    </source>
</evidence>
<comment type="cofactor">
    <cofactor evidence="1">
        <name>Mg(2+)</name>
        <dbReference type="ChEBI" id="CHEBI:18420"/>
    </cofactor>
</comment>
<dbReference type="Pfam" id="PF05970">
    <property type="entry name" value="PIF1"/>
    <property type="match status" value="1"/>
</dbReference>
<sequence length="113" mass="12937">MLLNVVRGSTSFENIRTVNGIFYHTFKEACIALNLLQDYEKWNQCLQEANQVEKQEYDIEELLKLAKDDFSNRPKGTGKTFLYSNLLAKICLEKHIALAIASSGIARSRLLIR</sequence>
<reference evidence="3" key="1">
    <citation type="submission" date="2013-07" db="EMBL/GenBank/DDBJ databases">
        <title>The genome of an arbuscular mycorrhizal fungus provides insights into the evolution of the oldest plant symbiosis.</title>
        <authorList>
            <consortium name="DOE Joint Genome Institute"/>
            <person name="Tisserant E."/>
            <person name="Malbreil M."/>
            <person name="Kuo A."/>
            <person name="Kohler A."/>
            <person name="Symeonidi A."/>
            <person name="Balestrini R."/>
            <person name="Charron P."/>
            <person name="Duensing N."/>
            <person name="Frei-dit-Frey N."/>
            <person name="Gianinazzi-Pearson V."/>
            <person name="Gilbert B."/>
            <person name="Handa Y."/>
            <person name="Hijri M."/>
            <person name="Kaul R."/>
            <person name="Kawaguchi M."/>
            <person name="Krajinski F."/>
            <person name="Lammers P."/>
            <person name="Lapierre D."/>
            <person name="Masclaux F.G."/>
            <person name="Murat C."/>
            <person name="Morin E."/>
            <person name="Ndikumana S."/>
            <person name="Pagni M."/>
            <person name="Petitpierre D."/>
            <person name="Requena N."/>
            <person name="Rosikiewicz P."/>
            <person name="Riley R."/>
            <person name="Saito K."/>
            <person name="San Clemente H."/>
            <person name="Shapiro H."/>
            <person name="van Tuinen D."/>
            <person name="Becard G."/>
            <person name="Bonfante P."/>
            <person name="Paszkowski U."/>
            <person name="Shachar-Hill Y."/>
            <person name="Young J.P."/>
            <person name="Sanders I.R."/>
            <person name="Henrissat B."/>
            <person name="Rensing S.A."/>
            <person name="Grigoriev I.V."/>
            <person name="Corradi N."/>
            <person name="Roux C."/>
            <person name="Martin F."/>
        </authorList>
    </citation>
    <scope>NUCLEOTIDE SEQUENCE</scope>
    <source>
        <strain evidence="3">DAOM 197198</strain>
    </source>
</reference>
<keyword evidence="1" id="KW-0378">Hydrolase</keyword>
<comment type="catalytic activity">
    <reaction evidence="1">
        <text>ATP + H2O = ADP + phosphate + H(+)</text>
        <dbReference type="Rhea" id="RHEA:13065"/>
        <dbReference type="ChEBI" id="CHEBI:15377"/>
        <dbReference type="ChEBI" id="CHEBI:15378"/>
        <dbReference type="ChEBI" id="CHEBI:30616"/>
        <dbReference type="ChEBI" id="CHEBI:43474"/>
        <dbReference type="ChEBI" id="CHEBI:456216"/>
        <dbReference type="EC" id="5.6.2.3"/>
    </reaction>
</comment>
<evidence type="ECO:0000313" key="3">
    <source>
        <dbReference type="EMBL" id="ESA07189.1"/>
    </source>
</evidence>
<dbReference type="PANTHER" id="PTHR10492:SF57">
    <property type="entry name" value="ATP-DEPENDENT DNA HELICASE"/>
    <property type="match status" value="1"/>
</dbReference>
<dbReference type="PANTHER" id="PTHR10492">
    <property type="match status" value="1"/>
</dbReference>
<keyword evidence="1" id="KW-0547">Nucleotide-binding</keyword>
<dbReference type="GO" id="GO:0005524">
    <property type="term" value="F:ATP binding"/>
    <property type="evidence" value="ECO:0007669"/>
    <property type="project" value="UniProtKB-KW"/>
</dbReference>
<dbReference type="GO" id="GO:0043139">
    <property type="term" value="F:5'-3' DNA helicase activity"/>
    <property type="evidence" value="ECO:0007669"/>
    <property type="project" value="UniProtKB-EC"/>
</dbReference>